<dbReference type="PRINTS" id="PR00469">
    <property type="entry name" value="PNDRDTASEII"/>
</dbReference>
<evidence type="ECO:0000256" key="6">
    <source>
        <dbReference type="RuleBase" id="RU003880"/>
    </source>
</evidence>
<evidence type="ECO:0000256" key="7">
    <source>
        <dbReference type="RuleBase" id="RU003881"/>
    </source>
</evidence>
<name>A0A2H5XFA8_9BACT</name>
<dbReference type="InterPro" id="IPR005982">
    <property type="entry name" value="Thioredox_Rdtase"/>
</dbReference>
<keyword evidence="2 6" id="KW-0274">FAD</keyword>
<dbReference type="PRINTS" id="PR00368">
    <property type="entry name" value="FADPNR"/>
</dbReference>
<comment type="similarity">
    <text evidence="6">Belongs to the class-II pyridine nucleotide-disulfide oxidoreductase family.</text>
</comment>
<keyword evidence="3 6" id="KW-0560">Oxidoreductase</keyword>
<comment type="cofactor">
    <cofactor evidence="7">
        <name>FAD</name>
        <dbReference type="ChEBI" id="CHEBI:57692"/>
    </cofactor>
    <text evidence="7">Binds 1 FAD per subunit.</text>
</comment>
<dbReference type="SUPFAM" id="SSF51905">
    <property type="entry name" value="FAD/NAD(P)-binding domain"/>
    <property type="match status" value="1"/>
</dbReference>
<comment type="caution">
    <text evidence="9">The sequence shown here is derived from an EMBL/GenBank/DDBJ whole genome shotgun (WGS) entry which is preliminary data.</text>
</comment>
<evidence type="ECO:0000256" key="1">
    <source>
        <dbReference type="ARBA" id="ARBA00022630"/>
    </source>
</evidence>
<dbReference type="GO" id="GO:0004791">
    <property type="term" value="F:thioredoxin-disulfide reductase (NADPH) activity"/>
    <property type="evidence" value="ECO:0007669"/>
    <property type="project" value="UniProtKB-UniRule"/>
</dbReference>
<dbReference type="NCBIfam" id="TIGR01292">
    <property type="entry name" value="TRX_reduct"/>
    <property type="match status" value="1"/>
</dbReference>
<gene>
    <name evidence="9" type="primary">trxB_2</name>
    <name evidence="9" type="ORF">HRbin17_02403</name>
</gene>
<dbReference type="GO" id="GO:0019430">
    <property type="term" value="P:removal of superoxide radicals"/>
    <property type="evidence" value="ECO:0007669"/>
    <property type="project" value="UniProtKB-UniRule"/>
</dbReference>
<comment type="catalytic activity">
    <reaction evidence="6">
        <text>[thioredoxin]-dithiol + NADP(+) = [thioredoxin]-disulfide + NADPH + H(+)</text>
        <dbReference type="Rhea" id="RHEA:20345"/>
        <dbReference type="Rhea" id="RHEA-COMP:10698"/>
        <dbReference type="Rhea" id="RHEA-COMP:10700"/>
        <dbReference type="ChEBI" id="CHEBI:15378"/>
        <dbReference type="ChEBI" id="CHEBI:29950"/>
        <dbReference type="ChEBI" id="CHEBI:50058"/>
        <dbReference type="ChEBI" id="CHEBI:57783"/>
        <dbReference type="ChEBI" id="CHEBI:58349"/>
        <dbReference type="EC" id="1.8.1.9"/>
    </reaction>
</comment>
<evidence type="ECO:0000313" key="9">
    <source>
        <dbReference type="EMBL" id="GBC99872.1"/>
    </source>
</evidence>
<evidence type="ECO:0000256" key="2">
    <source>
        <dbReference type="ARBA" id="ARBA00022827"/>
    </source>
</evidence>
<comment type="subunit">
    <text evidence="6">Homodimer.</text>
</comment>
<dbReference type="Gene3D" id="3.50.50.60">
    <property type="entry name" value="FAD/NAD(P)-binding domain"/>
    <property type="match status" value="2"/>
</dbReference>
<keyword evidence="1 6" id="KW-0285">Flavoprotein</keyword>
<proteinExistence type="inferred from homology"/>
<keyword evidence="4" id="KW-1015">Disulfide bond</keyword>
<dbReference type="InterPro" id="IPR050097">
    <property type="entry name" value="Ferredoxin-NADP_redctase_2"/>
</dbReference>
<dbReference type="GO" id="GO:0005737">
    <property type="term" value="C:cytoplasm"/>
    <property type="evidence" value="ECO:0007669"/>
    <property type="project" value="InterPro"/>
</dbReference>
<dbReference type="Pfam" id="PF07992">
    <property type="entry name" value="Pyr_redox_2"/>
    <property type="match status" value="1"/>
</dbReference>
<accession>A0A2H5XFA8</accession>
<evidence type="ECO:0000256" key="4">
    <source>
        <dbReference type="ARBA" id="ARBA00023157"/>
    </source>
</evidence>
<evidence type="ECO:0000256" key="5">
    <source>
        <dbReference type="ARBA" id="ARBA00023284"/>
    </source>
</evidence>
<feature type="domain" description="FAD/NAD(P)-binding" evidence="8">
    <location>
        <begin position="6"/>
        <end position="290"/>
    </location>
</feature>
<dbReference type="InterPro" id="IPR036188">
    <property type="entry name" value="FAD/NAD-bd_sf"/>
</dbReference>
<protein>
    <recommendedName>
        <fullName evidence="6">Thioredoxin reductase</fullName>
        <ecNumber evidence="6">1.8.1.9</ecNumber>
    </recommendedName>
</protein>
<dbReference type="InterPro" id="IPR008255">
    <property type="entry name" value="Pyr_nucl-diS_OxRdtase_2_AS"/>
</dbReference>
<keyword evidence="5 6" id="KW-0676">Redox-active center</keyword>
<dbReference type="Proteomes" id="UP000236173">
    <property type="component" value="Unassembled WGS sequence"/>
</dbReference>
<sequence length="325" mass="35489">MAEAEKVIIIGSGPAGLTAGIYAARAMLNPLLIAGSAMGGQLMTTTEVENFPGFPEGILGPELMQRMVEQAQKFGTRILYEDAVRVNLREHPFEVETSAGNHFRCLALIVATGASPRRLGLPSEEKFFGRGVSTCATCDGWFYRDKVVCVVGGGDSAMEEALYLTHHATKVYVIHRRDQLRASKIMQERAFRNPKIEFVWNSVVTEILGDATVTGVRLKNVQTGEESVLPVDGVFLAIGHEPNTKLFEGQLELDERGYIVVDRYQRTNVPGVFAAGDCHDHTFRQAVTAAGFGCAAAIMAERWLGELEDKGYEALKASYAFAPAK</sequence>
<dbReference type="InterPro" id="IPR023753">
    <property type="entry name" value="FAD/NAD-binding_dom"/>
</dbReference>
<dbReference type="EMBL" id="BEHT01000041">
    <property type="protein sequence ID" value="GBC99872.1"/>
    <property type="molecule type" value="Genomic_DNA"/>
</dbReference>
<keyword evidence="7" id="KW-0521">NADP</keyword>
<dbReference type="PROSITE" id="PS00573">
    <property type="entry name" value="PYRIDINE_REDOX_2"/>
    <property type="match status" value="1"/>
</dbReference>
<dbReference type="EC" id="1.8.1.9" evidence="6"/>
<dbReference type="PANTHER" id="PTHR48105">
    <property type="entry name" value="THIOREDOXIN REDUCTASE 1-RELATED-RELATED"/>
    <property type="match status" value="1"/>
</dbReference>
<reference evidence="10" key="1">
    <citation type="submission" date="2017-09" db="EMBL/GenBank/DDBJ databases">
        <title>Metaegenomics of thermophilic ammonia-oxidizing enrichment culture.</title>
        <authorList>
            <person name="Kato S."/>
            <person name="Suzuki K."/>
        </authorList>
    </citation>
    <scope>NUCLEOTIDE SEQUENCE [LARGE SCALE GENOMIC DNA]</scope>
</reference>
<evidence type="ECO:0000256" key="3">
    <source>
        <dbReference type="ARBA" id="ARBA00023002"/>
    </source>
</evidence>
<dbReference type="AlphaFoldDB" id="A0A2H5XFA8"/>
<organism evidence="9 10">
    <name type="scientific">Candidatus Fervidibacter japonicus</name>
    <dbReference type="NCBI Taxonomy" id="2035412"/>
    <lineage>
        <taxon>Bacteria</taxon>
        <taxon>Candidatus Fervidibacterota</taxon>
        <taxon>Candidatus Fervidibacter</taxon>
    </lineage>
</organism>
<evidence type="ECO:0000259" key="8">
    <source>
        <dbReference type="Pfam" id="PF07992"/>
    </source>
</evidence>
<evidence type="ECO:0000313" key="10">
    <source>
        <dbReference type="Proteomes" id="UP000236173"/>
    </source>
</evidence>